<dbReference type="InterPro" id="IPR036278">
    <property type="entry name" value="Sialidase_sf"/>
</dbReference>
<keyword evidence="2" id="KW-1185">Reference proteome</keyword>
<accession>A0A2C9D3T9</accession>
<proteinExistence type="predicted"/>
<sequence length="571" mass="58949">MTGTARIGLPLLAAAQAQKHVTHNEALVLIDALMGLSLKDRDLASPPSSPDDGDCYLVAAAATGGWAGKDGMIAYAVDGDWRFAEPATGQVAYVADEGLLAIRRESDWLDLSPDFSALEVATIGIGTGPDAGNPLSAKLNNILFTALESSSGGDGDLRFKLNKETSSDTVSQLYQVGYSGRAEVGLLGDAAFSVKVSPDGSNWLLALSIDPVDGAMSLSSPLGIASGGTGAGTKATARKALGLARPNVPQRNHVTGNAWLSSTSAADNLWQSVTWSPDLGLFCAVAGSGSGSRVMTSPDGIAWTNRTSAADNDWRDLCWAEGLGLFVGVAATGSGDRVMTSPDGATWSVQSSPLDVAWESICWSEELGLLCAVASSGSGSRVMTSPDAIAWTSRASAADNDWTSVCWSAELGLFCAVAATGSGNRVMTSPDGGAWTNHASAADNDWRSVCWSAELGLFCAVAATGSGNRVMTSPDGIAWTSRTSAADNDWQSVCWSAELGLFCAVATTGTGSRVMTSPDGISWTLRTSAADNEWRSVCWSSDLGLFGAVAASGSSDRAMTSVSAHSYPYRG</sequence>
<evidence type="ECO:0000313" key="2">
    <source>
        <dbReference type="Proteomes" id="UP000223606"/>
    </source>
</evidence>
<dbReference type="Proteomes" id="UP000223606">
    <property type="component" value="Chromosome 1"/>
</dbReference>
<dbReference type="RefSeq" id="WP_099555476.1">
    <property type="nucleotide sequence ID" value="NZ_LT960614.1"/>
</dbReference>
<reference evidence="2" key="1">
    <citation type="submission" date="2017-09" db="EMBL/GenBank/DDBJ databases">
        <title>Genome sequence of Nannocystis excedens DSM 71.</title>
        <authorList>
            <person name="Blom J."/>
        </authorList>
    </citation>
    <scope>NUCLEOTIDE SEQUENCE [LARGE SCALE GENOMIC DNA]</scope>
    <source>
        <strain evidence="2">type strain: E19</strain>
    </source>
</reference>
<dbReference type="EMBL" id="LT960614">
    <property type="protein sequence ID" value="SON54893.1"/>
    <property type="molecule type" value="Genomic_DNA"/>
</dbReference>
<dbReference type="KEGG" id="hdi:HDIA_1352"/>
<evidence type="ECO:0000313" key="1">
    <source>
        <dbReference type="EMBL" id="SON54893.1"/>
    </source>
</evidence>
<dbReference type="AlphaFoldDB" id="A0A2C9D3T9"/>
<organism evidence="1 2">
    <name type="scientific">Hartmannibacter diazotrophicus</name>
    <dbReference type="NCBI Taxonomy" id="1482074"/>
    <lineage>
        <taxon>Bacteria</taxon>
        <taxon>Pseudomonadati</taxon>
        <taxon>Pseudomonadota</taxon>
        <taxon>Alphaproteobacteria</taxon>
        <taxon>Hyphomicrobiales</taxon>
        <taxon>Pleomorphomonadaceae</taxon>
        <taxon>Hartmannibacter</taxon>
    </lineage>
</organism>
<dbReference type="Pfam" id="PF10983">
    <property type="entry name" value="DUF2793"/>
    <property type="match status" value="1"/>
</dbReference>
<dbReference type="SUPFAM" id="SSF50939">
    <property type="entry name" value="Sialidases"/>
    <property type="match status" value="1"/>
</dbReference>
<dbReference type="InterPro" id="IPR021251">
    <property type="entry name" value="DUF2793"/>
</dbReference>
<name>A0A2C9D3T9_9HYPH</name>
<evidence type="ECO:0008006" key="3">
    <source>
        <dbReference type="Google" id="ProtNLM"/>
    </source>
</evidence>
<dbReference type="OrthoDB" id="564699at2"/>
<protein>
    <recommendedName>
        <fullName evidence="3">DUF2793 domain-containing protein</fullName>
    </recommendedName>
</protein>
<gene>
    <name evidence="1" type="ORF">HDIA_1352</name>
</gene>